<comment type="pathway">
    <text evidence="4">Quinol/quinone metabolism; menaquinone biosynthesis.</text>
</comment>
<dbReference type="SFLD" id="SFLDF00009">
    <property type="entry name" value="o-succinylbenzoate_synthase"/>
    <property type="match status" value="1"/>
</dbReference>
<dbReference type="Pfam" id="PF18374">
    <property type="entry name" value="Enolase_like_N"/>
    <property type="match status" value="1"/>
</dbReference>
<dbReference type="OrthoDB" id="3725747at2"/>
<dbReference type="InterPro" id="IPR036849">
    <property type="entry name" value="Enolase-like_C_sf"/>
</dbReference>
<proteinExistence type="inferred from homology"/>
<evidence type="ECO:0000256" key="3">
    <source>
        <dbReference type="ARBA" id="ARBA00023239"/>
    </source>
</evidence>
<comment type="caution">
    <text evidence="6">The sequence shown here is derived from an EMBL/GenBank/DDBJ whole genome shotgun (WGS) entry which is preliminary data.</text>
</comment>
<dbReference type="PANTHER" id="PTHR48073">
    <property type="entry name" value="O-SUCCINYLBENZOATE SYNTHASE-RELATED"/>
    <property type="match status" value="1"/>
</dbReference>
<evidence type="ECO:0000313" key="6">
    <source>
        <dbReference type="EMBL" id="EEH63646.1"/>
    </source>
</evidence>
<dbReference type="STRING" id="525245.HMPREF0044_0665"/>
<dbReference type="CDD" id="cd03320">
    <property type="entry name" value="OSBS"/>
    <property type="match status" value="1"/>
</dbReference>
<dbReference type="GO" id="GO:0000287">
    <property type="term" value="F:magnesium ion binding"/>
    <property type="evidence" value="ECO:0007669"/>
    <property type="project" value="UniProtKB-UniRule"/>
</dbReference>
<dbReference type="Proteomes" id="UP000010301">
    <property type="component" value="Unassembled WGS sequence"/>
</dbReference>
<dbReference type="SMART" id="SM00922">
    <property type="entry name" value="MR_MLE"/>
    <property type="match status" value="1"/>
</dbReference>
<comment type="catalytic activity">
    <reaction evidence="4">
        <text>(1R,6R)-6-hydroxy-2-succinyl-cyclohexa-2,4-diene-1-carboxylate = 2-succinylbenzoate + H2O</text>
        <dbReference type="Rhea" id="RHEA:10196"/>
        <dbReference type="ChEBI" id="CHEBI:15377"/>
        <dbReference type="ChEBI" id="CHEBI:18325"/>
        <dbReference type="ChEBI" id="CHEBI:58689"/>
        <dbReference type="EC" id="4.2.1.113"/>
    </reaction>
</comment>
<comment type="function">
    <text evidence="4">Converts 2-succinyl-6-hydroxy-2,4-cyclohexadiene-1-carboxylate (SHCHC) to 2-succinylbenzoate (OSB).</text>
</comment>
<dbReference type="PANTHER" id="PTHR48073:SF2">
    <property type="entry name" value="O-SUCCINYLBENZOATE SYNTHASE"/>
    <property type="match status" value="1"/>
</dbReference>
<evidence type="ECO:0000256" key="4">
    <source>
        <dbReference type="HAMAP-Rule" id="MF_00470"/>
    </source>
</evidence>
<protein>
    <recommendedName>
        <fullName evidence="4">o-succinylbenzoate synthase</fullName>
        <shortName evidence="4">OSB synthase</shortName>
        <shortName evidence="4">OSBS</shortName>
        <ecNumber evidence="4">4.2.1.113</ecNumber>
    </recommendedName>
    <alternativeName>
        <fullName evidence="4">4-(2'-carboxyphenyl)-4-oxybutyric acid synthase</fullName>
    </alternativeName>
    <alternativeName>
        <fullName evidence="4">o-succinylbenzoic acid synthase</fullName>
    </alternativeName>
</protein>
<dbReference type="Gene3D" id="3.20.20.120">
    <property type="entry name" value="Enolase-like C-terminal domain"/>
    <property type="match status" value="1"/>
</dbReference>
<dbReference type="EMBL" id="ACFG01000030">
    <property type="protein sequence ID" value="EEH63646.1"/>
    <property type="molecule type" value="Genomic_DNA"/>
</dbReference>
<feature type="binding site" evidence="4">
    <location>
        <position position="200"/>
    </location>
    <ligand>
        <name>Mg(2+)</name>
        <dbReference type="ChEBI" id="CHEBI:18420"/>
    </ligand>
</feature>
<name>C0W0S2_9ACTO</name>
<evidence type="ECO:0000256" key="1">
    <source>
        <dbReference type="ARBA" id="ARBA00022723"/>
    </source>
</evidence>
<dbReference type="NCBIfam" id="NF002782">
    <property type="entry name" value="PRK02901.1"/>
    <property type="match status" value="1"/>
</dbReference>
<feature type="active site" description="Proton acceptor" evidence="4">
    <location>
        <position position="247"/>
    </location>
</feature>
<dbReference type="EC" id="4.2.1.113" evidence="4"/>
<dbReference type="HAMAP" id="MF_00470">
    <property type="entry name" value="MenC_1"/>
    <property type="match status" value="1"/>
</dbReference>
<feature type="binding site" evidence="4">
    <location>
        <position position="172"/>
    </location>
    <ligand>
        <name>Mg(2+)</name>
        <dbReference type="ChEBI" id="CHEBI:18420"/>
    </ligand>
</feature>
<feature type="domain" description="Mandelate racemase/muconate lactonizing enzyme C-terminal" evidence="5">
    <location>
        <begin position="120"/>
        <end position="219"/>
    </location>
</feature>
<keyword evidence="2 4" id="KW-0460">Magnesium</keyword>
<accession>C0W0S2</accession>
<dbReference type="InterPro" id="IPR013342">
    <property type="entry name" value="Mandelate_racemase_C"/>
</dbReference>
<dbReference type="SFLD" id="SFLDS00001">
    <property type="entry name" value="Enolase"/>
    <property type="match status" value="1"/>
</dbReference>
<dbReference type="SUPFAM" id="SSF51604">
    <property type="entry name" value="Enolase C-terminal domain-like"/>
    <property type="match status" value="1"/>
</dbReference>
<evidence type="ECO:0000256" key="2">
    <source>
        <dbReference type="ARBA" id="ARBA00022842"/>
    </source>
</evidence>
<comment type="pathway">
    <text evidence="4">Quinol/quinone metabolism; 1,4-dihydroxy-2-naphthoate biosynthesis; 1,4-dihydroxy-2-naphthoate from chorismate: step 4/7.</text>
</comment>
<dbReference type="GO" id="GO:0043748">
    <property type="term" value="F:O-succinylbenzoate synthase activity"/>
    <property type="evidence" value="ECO:0007669"/>
    <property type="project" value="UniProtKB-EC"/>
</dbReference>
<dbReference type="HOGENOM" id="CLU_057696_0_0_11"/>
<gene>
    <name evidence="4" type="primary">menC</name>
    <name evidence="6" type="ORF">HMPREF0044_0665</name>
</gene>
<dbReference type="Pfam" id="PF13378">
    <property type="entry name" value="MR_MLE_C"/>
    <property type="match status" value="1"/>
</dbReference>
<evidence type="ECO:0000313" key="7">
    <source>
        <dbReference type="Proteomes" id="UP000010301"/>
    </source>
</evidence>
<feature type="binding site" evidence="4">
    <location>
        <position position="223"/>
    </location>
    <ligand>
        <name>Mg(2+)</name>
        <dbReference type="ChEBI" id="CHEBI:18420"/>
    </ligand>
</feature>
<dbReference type="AlphaFoldDB" id="C0W0S2"/>
<keyword evidence="1 4" id="KW-0479">Metal-binding</keyword>
<dbReference type="InterPro" id="IPR010196">
    <property type="entry name" value="OSB_synthase_MenC1"/>
</dbReference>
<comment type="similarity">
    <text evidence="4">Belongs to the mandelate racemase/muconate lactonizing enzyme family. MenC type 1 subfamily.</text>
</comment>
<dbReference type="GO" id="GO:0009234">
    <property type="term" value="P:menaquinone biosynthetic process"/>
    <property type="evidence" value="ECO:0007669"/>
    <property type="project" value="UniProtKB-UniRule"/>
</dbReference>
<dbReference type="SFLD" id="SFLDG00180">
    <property type="entry name" value="muconate_cycloisomerase"/>
    <property type="match status" value="1"/>
</dbReference>
<keyword evidence="7" id="KW-1185">Reference proteome</keyword>
<dbReference type="UniPathway" id="UPA00079"/>
<reference evidence="6 7" key="1">
    <citation type="submission" date="2009-01" db="EMBL/GenBank/DDBJ databases">
        <authorList>
            <person name="Qin X."/>
            <person name="Bachman B."/>
            <person name="Battles P."/>
            <person name="Bell A."/>
            <person name="Bess C."/>
            <person name="Bickham C."/>
            <person name="Chaboub L."/>
            <person name="Chen D."/>
            <person name="Coyle M."/>
            <person name="Deiros D.R."/>
            <person name="Dinh H."/>
            <person name="Forbes L."/>
            <person name="Fowler G."/>
            <person name="Francisco L."/>
            <person name="Fu Q."/>
            <person name="Gubbala S."/>
            <person name="Hale W."/>
            <person name="Han Y."/>
            <person name="Hemphill L."/>
            <person name="Highlander S.K."/>
            <person name="Hirani K."/>
            <person name="Hogues M."/>
            <person name="Jackson L."/>
            <person name="Jakkamsetti A."/>
            <person name="Javaid M."/>
            <person name="Jiang H."/>
            <person name="Korchina V."/>
            <person name="Kovar C."/>
            <person name="Lara F."/>
            <person name="Lee S."/>
            <person name="Mata R."/>
            <person name="Mathew T."/>
            <person name="Moen C."/>
            <person name="Morales K."/>
            <person name="Munidasa M."/>
            <person name="Nazareth L."/>
            <person name="Ngo R."/>
            <person name="Nguyen L."/>
            <person name="Okwuonu G."/>
            <person name="Ongeri F."/>
            <person name="Patil S."/>
            <person name="Petrosino J."/>
            <person name="Pham C."/>
            <person name="Pham P."/>
            <person name="Pu L.-L."/>
            <person name="Puazo M."/>
            <person name="Raj R."/>
            <person name="Reid J."/>
            <person name="Rouhana J."/>
            <person name="Saada N."/>
            <person name="Shang Y."/>
            <person name="Simmons D."/>
            <person name="Thornton R."/>
            <person name="Warren J."/>
            <person name="Weissenberger G."/>
            <person name="Zhang J."/>
            <person name="Zhang L."/>
            <person name="Zhou C."/>
            <person name="Zhu D."/>
            <person name="Muzny D."/>
            <person name="Worley K."/>
            <person name="Gibbs R."/>
        </authorList>
    </citation>
    <scope>NUCLEOTIDE SEQUENCE [LARGE SCALE GENOMIC DNA]</scope>
    <source>
        <strain evidence="6 7">DSM 15436</strain>
    </source>
</reference>
<dbReference type="UniPathway" id="UPA01057">
    <property type="reaction ID" value="UER00165"/>
</dbReference>
<dbReference type="InterPro" id="IPR029065">
    <property type="entry name" value="Enolase_C-like"/>
</dbReference>
<feature type="active site" description="Proton donor" evidence="4">
    <location>
        <position position="141"/>
    </location>
</feature>
<sequence>MCSEYLISEEQVVASVVLPVEKESFSPLAQRVLEPISRVAYFRLPLKNRFRRVTEREGLLLEGPAGWAEVSPFWDYDARESAHWLQAGLELACEKLALPVYRQQIPINVTIPVVAPERALEIVEEFLVSVPAGQVVTAKVKVADPGVTLAADCARLEAVRAGLGACGRIRVDANAAWTVEEAVSALRELDKAAGGLEYVEQPCAAVEDLALVRRLVEVPVAADESVRRAEDPLRVARLDAADVLVVKLQPMAGIHRILQVTEQAQLPVVVSSALDSSVGIAAGLRLAAHLPQLDYACGLGTARMFIGDVVASPLIPEGGFLPVTSVEPDWPQVSALTSSGFDRERITAWVQRLNSMVEYL</sequence>
<keyword evidence="4" id="KW-0474">Menaquinone biosynthesis</keyword>
<keyword evidence="3 4" id="KW-0456">Lyase</keyword>
<dbReference type="eggNOG" id="COG4948">
    <property type="taxonomic scope" value="Bacteria"/>
</dbReference>
<evidence type="ECO:0000259" key="5">
    <source>
        <dbReference type="SMART" id="SM00922"/>
    </source>
</evidence>
<organism evidence="6 7">
    <name type="scientific">Gleimia coleocanis DSM 15436</name>
    <dbReference type="NCBI Taxonomy" id="525245"/>
    <lineage>
        <taxon>Bacteria</taxon>
        <taxon>Bacillati</taxon>
        <taxon>Actinomycetota</taxon>
        <taxon>Actinomycetes</taxon>
        <taxon>Actinomycetales</taxon>
        <taxon>Actinomycetaceae</taxon>
        <taxon>Gleimia</taxon>
    </lineage>
</organism>
<comment type="cofactor">
    <cofactor evidence="4">
        <name>a divalent metal cation</name>
        <dbReference type="ChEBI" id="CHEBI:60240"/>
    </cofactor>
</comment>